<comment type="caution">
    <text evidence="2">The sequence shown here is derived from an EMBL/GenBank/DDBJ whole genome shotgun (WGS) entry which is preliminary data.</text>
</comment>
<feature type="region of interest" description="Disordered" evidence="1">
    <location>
        <begin position="1"/>
        <end position="123"/>
    </location>
</feature>
<accession>A0AAV7WRR8</accession>
<dbReference type="Proteomes" id="UP001066276">
    <property type="component" value="Chromosome 1_1"/>
</dbReference>
<keyword evidence="3" id="KW-1185">Reference proteome</keyword>
<sequence>MKHACSRAPEHPATNNGSLLTGRYPAGTKEEEQENTYIGNPDIQIPVAKTPVERLRQREETEQEDTEAGEKRSGRTREERSRPDQQTQEENIDGRQGSPETRRLRHVPGGAWLSRYGPAYKAG</sequence>
<feature type="compositionally biased region" description="Basic and acidic residues" evidence="1">
    <location>
        <begin position="51"/>
        <end position="60"/>
    </location>
</feature>
<protein>
    <submittedName>
        <fullName evidence="2">Uncharacterized protein</fullName>
    </submittedName>
</protein>
<gene>
    <name evidence="2" type="ORF">NDU88_003209</name>
</gene>
<reference evidence="2" key="1">
    <citation type="journal article" date="2022" name="bioRxiv">
        <title>Sequencing and chromosome-scale assembly of the giantPleurodeles waltlgenome.</title>
        <authorList>
            <person name="Brown T."/>
            <person name="Elewa A."/>
            <person name="Iarovenko S."/>
            <person name="Subramanian E."/>
            <person name="Araus A.J."/>
            <person name="Petzold A."/>
            <person name="Susuki M."/>
            <person name="Suzuki K.-i.T."/>
            <person name="Hayashi T."/>
            <person name="Toyoda A."/>
            <person name="Oliveira C."/>
            <person name="Osipova E."/>
            <person name="Leigh N.D."/>
            <person name="Simon A."/>
            <person name="Yun M.H."/>
        </authorList>
    </citation>
    <scope>NUCLEOTIDE SEQUENCE</scope>
    <source>
        <strain evidence="2">20211129_DDA</strain>
        <tissue evidence="2">Liver</tissue>
    </source>
</reference>
<evidence type="ECO:0000256" key="1">
    <source>
        <dbReference type="SAM" id="MobiDB-lite"/>
    </source>
</evidence>
<evidence type="ECO:0000313" key="3">
    <source>
        <dbReference type="Proteomes" id="UP001066276"/>
    </source>
</evidence>
<evidence type="ECO:0000313" key="2">
    <source>
        <dbReference type="EMBL" id="KAJ1215601.1"/>
    </source>
</evidence>
<feature type="compositionally biased region" description="Basic and acidic residues" evidence="1">
    <location>
        <begin position="68"/>
        <end position="83"/>
    </location>
</feature>
<dbReference type="EMBL" id="JANPWB010000001">
    <property type="protein sequence ID" value="KAJ1215601.1"/>
    <property type="molecule type" value="Genomic_DNA"/>
</dbReference>
<name>A0AAV7WRR8_PLEWA</name>
<dbReference type="AlphaFoldDB" id="A0AAV7WRR8"/>
<proteinExistence type="predicted"/>
<organism evidence="2 3">
    <name type="scientific">Pleurodeles waltl</name>
    <name type="common">Iberian ribbed newt</name>
    <dbReference type="NCBI Taxonomy" id="8319"/>
    <lineage>
        <taxon>Eukaryota</taxon>
        <taxon>Metazoa</taxon>
        <taxon>Chordata</taxon>
        <taxon>Craniata</taxon>
        <taxon>Vertebrata</taxon>
        <taxon>Euteleostomi</taxon>
        <taxon>Amphibia</taxon>
        <taxon>Batrachia</taxon>
        <taxon>Caudata</taxon>
        <taxon>Salamandroidea</taxon>
        <taxon>Salamandridae</taxon>
        <taxon>Pleurodelinae</taxon>
        <taxon>Pleurodeles</taxon>
    </lineage>
</organism>